<comment type="caution">
    <text evidence="9">The sequence shown here is derived from an EMBL/GenBank/DDBJ whole genome shotgun (WGS) entry which is preliminary data.</text>
</comment>
<dbReference type="PANTHER" id="PTHR31563:SF13">
    <property type="entry name" value="ION CHANNEL POLLUX-LIKE 1-RELATED"/>
    <property type="match status" value="1"/>
</dbReference>
<evidence type="ECO:0000256" key="6">
    <source>
        <dbReference type="SAM" id="MobiDB-lite"/>
    </source>
</evidence>
<evidence type="ECO:0000313" key="10">
    <source>
        <dbReference type="Proteomes" id="UP001457282"/>
    </source>
</evidence>
<feature type="transmembrane region" description="Helical" evidence="7">
    <location>
        <begin position="198"/>
        <end position="221"/>
    </location>
</feature>
<protein>
    <recommendedName>
        <fullName evidence="8">RCK N-terminal domain-containing protein</fullName>
    </recommendedName>
</protein>
<evidence type="ECO:0000256" key="5">
    <source>
        <dbReference type="ARBA" id="ARBA00023136"/>
    </source>
</evidence>
<dbReference type="InterPro" id="IPR003148">
    <property type="entry name" value="RCK_N"/>
</dbReference>
<dbReference type="InterPro" id="IPR010420">
    <property type="entry name" value="CASTOR/POLLUX/SYM8_dom"/>
</dbReference>
<dbReference type="Proteomes" id="UP001457282">
    <property type="component" value="Unassembled WGS sequence"/>
</dbReference>
<organism evidence="9 10">
    <name type="scientific">Rubus argutus</name>
    <name type="common">Southern blackberry</name>
    <dbReference type="NCBI Taxonomy" id="59490"/>
    <lineage>
        <taxon>Eukaryota</taxon>
        <taxon>Viridiplantae</taxon>
        <taxon>Streptophyta</taxon>
        <taxon>Embryophyta</taxon>
        <taxon>Tracheophyta</taxon>
        <taxon>Spermatophyta</taxon>
        <taxon>Magnoliopsida</taxon>
        <taxon>eudicotyledons</taxon>
        <taxon>Gunneridae</taxon>
        <taxon>Pentapetalae</taxon>
        <taxon>rosids</taxon>
        <taxon>fabids</taxon>
        <taxon>Rosales</taxon>
        <taxon>Rosaceae</taxon>
        <taxon>Rosoideae</taxon>
        <taxon>Rosoideae incertae sedis</taxon>
        <taxon>Rubus</taxon>
    </lineage>
</organism>
<evidence type="ECO:0000313" key="9">
    <source>
        <dbReference type="EMBL" id="KAK9930976.1"/>
    </source>
</evidence>
<dbReference type="GO" id="GO:0016020">
    <property type="term" value="C:membrane"/>
    <property type="evidence" value="ECO:0007669"/>
    <property type="project" value="UniProtKB-SubCell"/>
</dbReference>
<comment type="subcellular location">
    <subcellularLocation>
        <location evidence="1">Membrane</location>
        <topology evidence="1">Multi-pass membrane protein</topology>
    </subcellularLocation>
</comment>
<keyword evidence="4 7" id="KW-1133">Transmembrane helix</keyword>
<feature type="region of interest" description="Disordered" evidence="6">
    <location>
        <begin position="572"/>
        <end position="591"/>
    </location>
</feature>
<dbReference type="InterPro" id="IPR044849">
    <property type="entry name" value="CASTOR/POLLUX/SYM8-like"/>
</dbReference>
<dbReference type="EMBL" id="JBEDUW010000004">
    <property type="protein sequence ID" value="KAK9930976.1"/>
    <property type="molecule type" value="Genomic_DNA"/>
</dbReference>
<accession>A0AAW1X235</accession>
<keyword evidence="3 7" id="KW-0812">Transmembrane</keyword>
<evidence type="ECO:0000256" key="2">
    <source>
        <dbReference type="ARBA" id="ARBA00008577"/>
    </source>
</evidence>
<dbReference type="Pfam" id="PF06241">
    <property type="entry name" value="Castor_Poll_mid"/>
    <property type="match status" value="1"/>
</dbReference>
<sequence length="857" mass="96755">MVVSQLQLCVLPCRFPGLGFLLLIQRGISSSSCHFWLSGKYMPCQFWWIKTSSLHGRNFTSPNRGKGKVRSQKAGNRLDSTMYINVADDSDTELLKIEQRKNSQIHLAKVLMGLMCLYIPLRLAKLNVVDTFIKIVQERLLCAVQTLGVATLPFACASNSLNKPMPLGLDVSLPSFQDVKWSFQRLLYLFNVQLEKNVATFFIVLLVACFSFVVIGGFLFFKFRDSKESLEDCFWEAWACLCSSSTHLKQRTRIERVIGFVLAIWGILFYTRLLSTMTEQFRSNMYKLREGAQMQVLETDHIIICGVNSHLSFILKQINKYHEFAVRLGTATARRQRILLMSDLPRKQMDKLADHIAKDFNHIDILTKSCSLSLTKSFERAAANKARSIIILPTKTDRYEIDTDAFLSVLALQPIPKMDSVPTIVEVSSSNTCELLKSISGLKVEPVENVSSKLFVQCSRQKGLIKIYRHLLNYRKNVFNLCNFPSLAGKKYRHLPQGFQEAVVCGLYRNGKIYFHPNDDEILQETDKVLFVAPVNGGKKTPVTCSNVGEITDANRSLEDVEKDSDIQSHALQLRKQNTRPKKAGSKASDGTLGPTEFILLLGWRPDIVEMIEEYDNYLGPGSVVEVLSDVPLDDRNRARRVAGQGKLKNVRVSHRIGNPMNFDTLQETIRNIQHSSKNEDIPLSIVVISDREWLLGDPNRADKQSAYSLLLAENICNKLGVKVQNLVAEIVDSKLGKQITRIKPSLTYIAAEEVMSLVTAQVAENSELNEVWKDILNAEGDEIYVKDIRLYMKEGETPSFSELAERAHLRKEVAIGYVKNNKKVINPVPKSEPLSLELTDSLIVISEIEGEQPIVL</sequence>
<evidence type="ECO:0000256" key="7">
    <source>
        <dbReference type="SAM" id="Phobius"/>
    </source>
</evidence>
<reference evidence="9 10" key="1">
    <citation type="journal article" date="2023" name="G3 (Bethesda)">
        <title>A chromosome-length genome assembly and annotation of blackberry (Rubus argutus, cv. 'Hillquist').</title>
        <authorList>
            <person name="Bruna T."/>
            <person name="Aryal R."/>
            <person name="Dudchenko O."/>
            <person name="Sargent D.J."/>
            <person name="Mead D."/>
            <person name="Buti M."/>
            <person name="Cavallini A."/>
            <person name="Hytonen T."/>
            <person name="Andres J."/>
            <person name="Pham M."/>
            <person name="Weisz D."/>
            <person name="Mascagni F."/>
            <person name="Usai G."/>
            <person name="Natali L."/>
            <person name="Bassil N."/>
            <person name="Fernandez G.E."/>
            <person name="Lomsadze A."/>
            <person name="Armour M."/>
            <person name="Olukolu B."/>
            <person name="Poorten T."/>
            <person name="Britton C."/>
            <person name="Davik J."/>
            <person name="Ashrafi H."/>
            <person name="Aiden E.L."/>
            <person name="Borodovsky M."/>
            <person name="Worthington M."/>
        </authorList>
    </citation>
    <scope>NUCLEOTIDE SEQUENCE [LARGE SCALE GENOMIC DNA]</scope>
    <source>
        <strain evidence="9">PI 553951</strain>
    </source>
</reference>
<dbReference type="SUPFAM" id="SSF116726">
    <property type="entry name" value="TrkA C-terminal domain-like"/>
    <property type="match status" value="1"/>
</dbReference>
<feature type="transmembrane region" description="Helical" evidence="7">
    <location>
        <begin position="257"/>
        <end position="275"/>
    </location>
</feature>
<evidence type="ECO:0000256" key="4">
    <source>
        <dbReference type="ARBA" id="ARBA00022989"/>
    </source>
</evidence>
<feature type="domain" description="RCK N-terminal" evidence="8">
    <location>
        <begin position="596"/>
        <end position="756"/>
    </location>
</feature>
<dbReference type="GO" id="GO:0006813">
    <property type="term" value="P:potassium ion transport"/>
    <property type="evidence" value="ECO:0007669"/>
    <property type="project" value="InterPro"/>
</dbReference>
<proteinExistence type="inferred from homology"/>
<dbReference type="InterPro" id="IPR036721">
    <property type="entry name" value="RCK_C_sf"/>
</dbReference>
<dbReference type="PANTHER" id="PTHR31563">
    <property type="entry name" value="ION CHANNEL POLLUX-RELATED"/>
    <property type="match status" value="1"/>
</dbReference>
<feature type="domain" description="RCK N-terminal" evidence="8">
    <location>
        <begin position="299"/>
        <end position="448"/>
    </location>
</feature>
<evidence type="ECO:0000259" key="8">
    <source>
        <dbReference type="PROSITE" id="PS51201"/>
    </source>
</evidence>
<dbReference type="AlphaFoldDB" id="A0AAW1X235"/>
<dbReference type="PROSITE" id="PS51201">
    <property type="entry name" value="RCK_N"/>
    <property type="match status" value="2"/>
</dbReference>
<keyword evidence="5 7" id="KW-0472">Membrane</keyword>
<gene>
    <name evidence="9" type="ORF">M0R45_018276</name>
</gene>
<dbReference type="SUPFAM" id="SSF81324">
    <property type="entry name" value="Voltage-gated potassium channels"/>
    <property type="match status" value="1"/>
</dbReference>
<comment type="similarity">
    <text evidence="2">Belongs to the castor/pollux (TC 1.A.1.23) family.</text>
</comment>
<name>A0AAW1X235_RUBAR</name>
<evidence type="ECO:0000256" key="3">
    <source>
        <dbReference type="ARBA" id="ARBA00022692"/>
    </source>
</evidence>
<keyword evidence="10" id="KW-1185">Reference proteome</keyword>
<dbReference type="Gene3D" id="3.40.50.720">
    <property type="entry name" value="NAD(P)-binding Rossmann-like Domain"/>
    <property type="match status" value="1"/>
</dbReference>
<evidence type="ECO:0000256" key="1">
    <source>
        <dbReference type="ARBA" id="ARBA00004141"/>
    </source>
</evidence>